<gene>
    <name evidence="2" type="ORF">GCM10017764_30980</name>
</gene>
<evidence type="ECO:0000313" key="2">
    <source>
        <dbReference type="EMBL" id="GHE45552.1"/>
    </source>
</evidence>
<feature type="compositionally biased region" description="Gly residues" evidence="1">
    <location>
        <begin position="222"/>
        <end position="243"/>
    </location>
</feature>
<sequence>MVDDPPADSSSKREVLDKWLQSSDPRWYYFFFDKLAGEQGQESTAVKLAVLSGNQTILANATRHYARQWQQLGGHPEELDSAQTAKFADSLWRKTPLDVSCWADYQQLPYHPDKTEVQVRNNLMGRGGPLPGAEVYQCRLPDAIAYSPFPRAYRSYSNNSCQEEAIFHFDMAMREYRRIIYFPFRTAWHLDQCAYYIDQMFETSSWFFGCPQGPDDETPPYVGGGGGGGGSGGGGDSGGGDGNGENNSGFRAIAPAVTINLQQRLNCFNSVSSTGALYKITLHAHKGVGGGNKPGHAFITLEKSNGGQVQRLSYGFYPVSGLSSASMQHVASAIGDEFGDEYRKSDSRYSLSINAAQFQSVVNKSLNLANQQYHLLYNNCVHYATSVFNVVNPPTGQLGNSGFISPDDLHTFIRNTKVLHPNQQGIETSRIDLLPSTNCN</sequence>
<accession>A0ABQ3I1N5</accession>
<evidence type="ECO:0008006" key="4">
    <source>
        <dbReference type="Google" id="ProtNLM"/>
    </source>
</evidence>
<dbReference type="EMBL" id="BNAF01000013">
    <property type="protein sequence ID" value="GHE45552.1"/>
    <property type="molecule type" value="Genomic_DNA"/>
</dbReference>
<evidence type="ECO:0000313" key="3">
    <source>
        <dbReference type="Proteomes" id="UP000620550"/>
    </source>
</evidence>
<organism evidence="2 3">
    <name type="scientific">Sphingobacterium griseoflavum</name>
    <dbReference type="NCBI Taxonomy" id="1474952"/>
    <lineage>
        <taxon>Bacteria</taxon>
        <taxon>Pseudomonadati</taxon>
        <taxon>Bacteroidota</taxon>
        <taxon>Sphingobacteriia</taxon>
        <taxon>Sphingobacteriales</taxon>
        <taxon>Sphingobacteriaceae</taxon>
        <taxon>Sphingobacterium</taxon>
    </lineage>
</organism>
<evidence type="ECO:0000256" key="1">
    <source>
        <dbReference type="SAM" id="MobiDB-lite"/>
    </source>
</evidence>
<dbReference type="Proteomes" id="UP000620550">
    <property type="component" value="Unassembled WGS sequence"/>
</dbReference>
<proteinExistence type="predicted"/>
<reference evidence="3" key="1">
    <citation type="journal article" date="2019" name="Int. J. Syst. Evol. Microbiol.">
        <title>The Global Catalogue of Microorganisms (GCM) 10K type strain sequencing project: providing services to taxonomists for standard genome sequencing and annotation.</title>
        <authorList>
            <consortium name="The Broad Institute Genomics Platform"/>
            <consortium name="The Broad Institute Genome Sequencing Center for Infectious Disease"/>
            <person name="Wu L."/>
            <person name="Ma J."/>
        </authorList>
    </citation>
    <scope>NUCLEOTIDE SEQUENCE [LARGE SCALE GENOMIC DNA]</scope>
    <source>
        <strain evidence="3">CGMCC 1.12966</strain>
    </source>
</reference>
<protein>
    <recommendedName>
        <fullName evidence="4">DUF4105 domain-containing protein</fullName>
    </recommendedName>
</protein>
<keyword evidence="3" id="KW-1185">Reference proteome</keyword>
<name>A0ABQ3I1N5_9SPHI</name>
<comment type="caution">
    <text evidence="2">The sequence shown here is derived from an EMBL/GenBank/DDBJ whole genome shotgun (WGS) entry which is preliminary data.</text>
</comment>
<feature type="region of interest" description="Disordered" evidence="1">
    <location>
        <begin position="217"/>
        <end position="247"/>
    </location>
</feature>